<keyword evidence="2" id="KW-0732">Signal</keyword>
<evidence type="ECO:0000313" key="3">
    <source>
        <dbReference type="EMBL" id="SMC61478.1"/>
    </source>
</evidence>
<keyword evidence="3" id="KW-0675">Receptor</keyword>
<dbReference type="EMBL" id="FWXJ01000009">
    <property type="protein sequence ID" value="SMC61478.1"/>
    <property type="molecule type" value="Genomic_DNA"/>
</dbReference>
<gene>
    <name evidence="3" type="ORF">SAMN06296008_10953</name>
</gene>
<dbReference type="PANTHER" id="PTHR42928">
    <property type="entry name" value="TRICARBOXYLATE-BINDING PROTEIN"/>
    <property type="match status" value="1"/>
</dbReference>
<reference evidence="3 4" key="1">
    <citation type="submission" date="2017-04" db="EMBL/GenBank/DDBJ databases">
        <authorList>
            <person name="Afonso C.L."/>
            <person name="Miller P.J."/>
            <person name="Scott M.A."/>
            <person name="Spackman E."/>
            <person name="Goraichik I."/>
            <person name="Dimitrov K.M."/>
            <person name="Suarez D.L."/>
            <person name="Swayne D.E."/>
        </authorList>
    </citation>
    <scope>NUCLEOTIDE SEQUENCE [LARGE SCALE GENOMIC DNA]</scope>
    <source>
        <strain evidence="3 4">VK13</strain>
    </source>
</reference>
<dbReference type="Proteomes" id="UP000192708">
    <property type="component" value="Unassembled WGS sequence"/>
</dbReference>
<dbReference type="OrthoDB" id="8678477at2"/>
<dbReference type="Gene3D" id="3.40.190.10">
    <property type="entry name" value="Periplasmic binding protein-like II"/>
    <property type="match status" value="1"/>
</dbReference>
<sequence length="329" mass="35151">MQVCQFKTIKYALLLALSSCLSVSVTAQEKYPSKTITIINPNLPGGFVDNVARNLAVILQKNLKQTVIIVNKPGANGAIGHAAVANASPDGYTLLITSPSLVTQPAIDALYNRTPIYTLNKLIPISQITSDPAIILANPESNIKTMQDLVKAAGKSPGNIAIASSGTYGATHLPMAMIENVSGVKFKHIPTGGGAGAMTLALGGHVQALASAPSVAHPQSQAGKMVALAQTGSKRLPPYMDLPTLKESNINVEYTLWTTIFAPAETPEPIVRQLTQALRESVRDEQFKTALFKGNSTLDYLDGDAMNQFWKMEIKKLQDTVQQIGKTDE</sequence>
<dbReference type="SUPFAM" id="SSF53850">
    <property type="entry name" value="Periplasmic binding protein-like II"/>
    <property type="match status" value="1"/>
</dbReference>
<dbReference type="Pfam" id="PF03401">
    <property type="entry name" value="TctC"/>
    <property type="match status" value="1"/>
</dbReference>
<dbReference type="RefSeq" id="WP_084283845.1">
    <property type="nucleotide sequence ID" value="NZ_FWXJ01000009.1"/>
</dbReference>
<evidence type="ECO:0000313" key="4">
    <source>
        <dbReference type="Proteomes" id="UP000192708"/>
    </source>
</evidence>
<comment type="similarity">
    <text evidence="1">Belongs to the UPF0065 (bug) family.</text>
</comment>
<dbReference type="STRING" id="1938817.SAMN06296008_10953"/>
<dbReference type="PIRSF" id="PIRSF017082">
    <property type="entry name" value="YflP"/>
    <property type="match status" value="1"/>
</dbReference>
<dbReference type="InterPro" id="IPR005064">
    <property type="entry name" value="BUG"/>
</dbReference>
<keyword evidence="4" id="KW-1185">Reference proteome</keyword>
<protein>
    <submittedName>
        <fullName evidence="3">Tripartite-type tricarboxylate transporter, receptor component TctC</fullName>
    </submittedName>
</protein>
<dbReference type="Gene3D" id="3.40.190.150">
    <property type="entry name" value="Bordetella uptake gene, domain 1"/>
    <property type="match status" value="1"/>
</dbReference>
<dbReference type="CDD" id="cd07012">
    <property type="entry name" value="PBP2_Bug_TTT"/>
    <property type="match status" value="1"/>
</dbReference>
<organism evidence="3 4">
    <name type="scientific">Polynucleobacter kasalickyi</name>
    <dbReference type="NCBI Taxonomy" id="1938817"/>
    <lineage>
        <taxon>Bacteria</taxon>
        <taxon>Pseudomonadati</taxon>
        <taxon>Pseudomonadota</taxon>
        <taxon>Betaproteobacteria</taxon>
        <taxon>Burkholderiales</taxon>
        <taxon>Burkholderiaceae</taxon>
        <taxon>Polynucleobacter</taxon>
    </lineage>
</organism>
<dbReference type="PANTHER" id="PTHR42928:SF5">
    <property type="entry name" value="BLR1237 PROTEIN"/>
    <property type="match status" value="1"/>
</dbReference>
<evidence type="ECO:0000256" key="1">
    <source>
        <dbReference type="ARBA" id="ARBA00006987"/>
    </source>
</evidence>
<name>A0A1W2AML9_9BURK</name>
<accession>A0A1W2AML9</accession>
<feature type="signal peptide" evidence="2">
    <location>
        <begin position="1"/>
        <end position="27"/>
    </location>
</feature>
<dbReference type="InterPro" id="IPR042100">
    <property type="entry name" value="Bug_dom1"/>
</dbReference>
<evidence type="ECO:0000256" key="2">
    <source>
        <dbReference type="SAM" id="SignalP"/>
    </source>
</evidence>
<dbReference type="AlphaFoldDB" id="A0A1W2AML9"/>
<feature type="chain" id="PRO_5012687028" evidence="2">
    <location>
        <begin position="28"/>
        <end position="329"/>
    </location>
</feature>
<proteinExistence type="inferred from homology"/>